<evidence type="ECO:0000259" key="1">
    <source>
        <dbReference type="Pfam" id="PF09924"/>
    </source>
</evidence>
<dbReference type="InterPro" id="IPR016732">
    <property type="entry name" value="UCP018688"/>
</dbReference>
<name>A0A9D1UF03_9FIRM</name>
<sequence>MLNFKTPELKDKDWVTECFSFAHSMNCEYTFGNIFLWRASYKSLIAHYNDFIICRWGTNGSYMYSLPIGTGDFKEAVTAILHDAHALGIQPRIYGVTESYKAVLESDFPGKFSFEYDDGNNDYIYKTADLANLSGKKYHSKRNHISNFIKNHPDWRYEDISSDNISECIELHSNWIETRENTDSEADYSLEFEAVLSGFENYDALGFKGGLIRVGGKPIAYTYGESLNRHCFVTHFEKAPADIQGAYAIINREFAKRLEADGFVYVNREEDLGIPGLRKAKQSYKPKIWLIKETAVYNG</sequence>
<proteinExistence type="predicted"/>
<evidence type="ECO:0000313" key="3">
    <source>
        <dbReference type="Proteomes" id="UP000824205"/>
    </source>
</evidence>
<dbReference type="InterPro" id="IPR024320">
    <property type="entry name" value="LPG_synthase_C"/>
</dbReference>
<reference evidence="2" key="2">
    <citation type="submission" date="2021-04" db="EMBL/GenBank/DDBJ databases">
        <authorList>
            <person name="Gilroy R."/>
        </authorList>
    </citation>
    <scope>NUCLEOTIDE SEQUENCE</scope>
    <source>
        <strain evidence="2">421</strain>
    </source>
</reference>
<organism evidence="2 3">
    <name type="scientific">Candidatus Eubacterium faecipullorum</name>
    <dbReference type="NCBI Taxonomy" id="2838571"/>
    <lineage>
        <taxon>Bacteria</taxon>
        <taxon>Bacillati</taxon>
        <taxon>Bacillota</taxon>
        <taxon>Clostridia</taxon>
        <taxon>Eubacteriales</taxon>
        <taxon>Eubacteriaceae</taxon>
        <taxon>Eubacterium</taxon>
    </lineage>
</organism>
<dbReference type="SUPFAM" id="SSF55729">
    <property type="entry name" value="Acyl-CoA N-acyltransferases (Nat)"/>
    <property type="match status" value="2"/>
</dbReference>
<dbReference type="PANTHER" id="PTHR41373">
    <property type="entry name" value="DUF2156 DOMAIN-CONTAINING PROTEIN"/>
    <property type="match status" value="1"/>
</dbReference>
<dbReference type="PANTHER" id="PTHR41373:SF1">
    <property type="entry name" value="PHOSPHATIDYLGLYCEROL LYSYLTRANSFERASE C-TERMINAL DOMAIN-CONTAINING PROTEIN"/>
    <property type="match status" value="1"/>
</dbReference>
<dbReference type="InterPro" id="IPR016181">
    <property type="entry name" value="Acyl_CoA_acyltransferase"/>
</dbReference>
<reference evidence="2" key="1">
    <citation type="journal article" date="2021" name="PeerJ">
        <title>Extensive microbial diversity within the chicken gut microbiome revealed by metagenomics and culture.</title>
        <authorList>
            <person name="Gilroy R."/>
            <person name="Ravi A."/>
            <person name="Getino M."/>
            <person name="Pursley I."/>
            <person name="Horton D.L."/>
            <person name="Alikhan N.F."/>
            <person name="Baker D."/>
            <person name="Gharbi K."/>
            <person name="Hall N."/>
            <person name="Watson M."/>
            <person name="Adriaenssens E.M."/>
            <person name="Foster-Nyarko E."/>
            <person name="Jarju S."/>
            <person name="Secka A."/>
            <person name="Antonio M."/>
            <person name="Oren A."/>
            <person name="Chaudhuri R.R."/>
            <person name="La Ragione R."/>
            <person name="Hildebrand F."/>
            <person name="Pallen M.J."/>
        </authorList>
    </citation>
    <scope>NUCLEOTIDE SEQUENCE</scope>
    <source>
        <strain evidence="2">421</strain>
    </source>
</reference>
<dbReference type="Pfam" id="PF09924">
    <property type="entry name" value="LPG_synthase_C"/>
    <property type="match status" value="1"/>
</dbReference>
<dbReference type="Gene3D" id="3.40.630.30">
    <property type="match status" value="1"/>
</dbReference>
<gene>
    <name evidence="2" type="ORF">IAA48_02685</name>
</gene>
<accession>A0A9D1UF03</accession>
<feature type="domain" description="Phosphatidylglycerol lysyltransferase C-terminal" evidence="1">
    <location>
        <begin position="23"/>
        <end position="287"/>
    </location>
</feature>
<dbReference type="Proteomes" id="UP000824205">
    <property type="component" value="Unassembled WGS sequence"/>
</dbReference>
<evidence type="ECO:0000313" key="2">
    <source>
        <dbReference type="EMBL" id="HIW85377.1"/>
    </source>
</evidence>
<dbReference type="EMBL" id="DXGE01000011">
    <property type="protein sequence ID" value="HIW85377.1"/>
    <property type="molecule type" value="Genomic_DNA"/>
</dbReference>
<dbReference type="AlphaFoldDB" id="A0A9D1UF03"/>
<comment type="caution">
    <text evidence="2">The sequence shown here is derived from an EMBL/GenBank/DDBJ whole genome shotgun (WGS) entry which is preliminary data.</text>
</comment>
<dbReference type="PIRSF" id="PIRSF018688">
    <property type="entry name" value="UCP018688"/>
    <property type="match status" value="1"/>
</dbReference>
<protein>
    <submittedName>
        <fullName evidence="2">DUF2156 domain-containing protein</fullName>
    </submittedName>
</protein>